<gene>
    <name evidence="1" type="ORF">IGX34_12180</name>
</gene>
<dbReference type="PROSITE" id="PS50007">
    <property type="entry name" value="PIPLC_X_DOMAIN"/>
    <property type="match status" value="1"/>
</dbReference>
<dbReference type="InterPro" id="IPR017946">
    <property type="entry name" value="PLC-like_Pdiesterase_TIM-brl"/>
</dbReference>
<evidence type="ECO:0000313" key="2">
    <source>
        <dbReference type="Proteomes" id="UP000651010"/>
    </source>
</evidence>
<evidence type="ECO:0000313" key="1">
    <source>
        <dbReference type="EMBL" id="MBE1161148.1"/>
    </source>
</evidence>
<dbReference type="RefSeq" id="WP_192556007.1">
    <property type="nucleotide sequence ID" value="NZ_JACZZA010000007.1"/>
</dbReference>
<evidence type="ECO:0008006" key="3">
    <source>
        <dbReference type="Google" id="ProtNLM"/>
    </source>
</evidence>
<dbReference type="PANTHER" id="PTHR13593:SF113">
    <property type="entry name" value="SI:DKEY-266F7.9"/>
    <property type="match status" value="1"/>
</dbReference>
<comment type="caution">
    <text evidence="1">The sequence shown here is derived from an EMBL/GenBank/DDBJ whole genome shotgun (WGS) entry which is preliminary data.</text>
</comment>
<accession>A0ABR9GAS4</accession>
<dbReference type="Gene3D" id="3.20.20.190">
    <property type="entry name" value="Phosphatidylinositol (PI) phosphodiesterase"/>
    <property type="match status" value="1"/>
</dbReference>
<dbReference type="Proteomes" id="UP000651010">
    <property type="component" value="Unassembled WGS sequence"/>
</dbReference>
<dbReference type="PANTHER" id="PTHR13593">
    <property type="match status" value="1"/>
</dbReference>
<organism evidence="1 2">
    <name type="scientific">Dyella acidiphila</name>
    <dbReference type="NCBI Taxonomy" id="2775866"/>
    <lineage>
        <taxon>Bacteria</taxon>
        <taxon>Pseudomonadati</taxon>
        <taxon>Pseudomonadota</taxon>
        <taxon>Gammaproteobacteria</taxon>
        <taxon>Lysobacterales</taxon>
        <taxon>Rhodanobacteraceae</taxon>
        <taxon>Dyella</taxon>
    </lineage>
</organism>
<dbReference type="InterPro" id="IPR051057">
    <property type="entry name" value="PI-PLC_domain"/>
</dbReference>
<reference evidence="1 2" key="1">
    <citation type="submission" date="2020-09" db="EMBL/GenBank/DDBJ databases">
        <title>Dyella sp. 7MK23 isolated from forest soil.</title>
        <authorList>
            <person name="Fu J."/>
        </authorList>
    </citation>
    <scope>NUCLEOTIDE SEQUENCE [LARGE SCALE GENOMIC DNA]</scope>
    <source>
        <strain evidence="1 2">7MK23</strain>
    </source>
</reference>
<dbReference type="SUPFAM" id="SSF51695">
    <property type="entry name" value="PLC-like phosphodiesterases"/>
    <property type="match status" value="1"/>
</dbReference>
<name>A0ABR9GAS4_9GAMM</name>
<sequence length="384" mass="43354">MPWMTQLFNNKQVNADEVRGPFPERPLRRIALPGTHDSGCYVEKAVTNALSKTQRQDVNSQLKGGIRYFDLRPKYLGDQQFTTYHGALYYGGMLTGEQGILRQIRDFFTELDETDRELVILNISHFADFSDQAHQQLINKIAEEFKGLLVPYTQGEINLFDAPYQKLLTDGSGNAFSRVAVLYDGALDTAQESYVTKRLLSKDAFPAGFFVLAPKYIAPANNIYLFDQYANKIYVEDWGIFKGMLPNQYDKLVHRSSYNYAPNSNWIVPSGYAPQWTDDAPLGVDSTLHLLSWTLTPQSIGGDPIDYADKYANPALASFFSNETRWADQQSYNSAKDPQINIVYVDDYRSELHQNVDSPSYDLAMPVAIAIQLNVGTVGDPSTW</sequence>
<protein>
    <recommendedName>
        <fullName evidence="3">Phosphatidylinositol diacylglycerol-lyase</fullName>
    </recommendedName>
</protein>
<dbReference type="EMBL" id="JACZZA010000007">
    <property type="protein sequence ID" value="MBE1161148.1"/>
    <property type="molecule type" value="Genomic_DNA"/>
</dbReference>
<proteinExistence type="predicted"/>
<keyword evidence="2" id="KW-1185">Reference proteome</keyword>